<evidence type="ECO:0000259" key="2">
    <source>
        <dbReference type="Pfam" id="PF02517"/>
    </source>
</evidence>
<sequence length="299" mass="32947">MNTTLKQTTHLLSVVKIILFALACIAIFVTAAVISQLLTFWIANQPAKTVVSEILLRLPLTIIALHFFAKKVIKAYDPAAIYGNLVLIKVFKWTVIAFLLPLMVGLFYYLFNLMVPFAHTTPLTLANKLGIFITWLSISISAGITEEALFRGHLFMIIRGRCSIAQSVFITSIMFGLVHIVMLPSFTPLDILIVVVGGTIAGIMFSLIYLYSKSLWYAAIVHIVWDVFFVGKITAIATTQADANQAIMPFKLTTHSQWLTGGSFGVEAAIPSLLLYLLVIVVLYKLMRDGNSSSEVIAG</sequence>
<proteinExistence type="predicted"/>
<dbReference type="PANTHER" id="PTHR39430:SF1">
    <property type="entry name" value="PROTEASE"/>
    <property type="match status" value="1"/>
</dbReference>
<dbReference type="GO" id="GO:0008237">
    <property type="term" value="F:metallopeptidase activity"/>
    <property type="evidence" value="ECO:0007669"/>
    <property type="project" value="UniProtKB-KW"/>
</dbReference>
<organism evidence="3 4">
    <name type="scientific">Mucilaginibacter aquariorum</name>
    <dbReference type="NCBI Taxonomy" id="2967225"/>
    <lineage>
        <taxon>Bacteria</taxon>
        <taxon>Pseudomonadati</taxon>
        <taxon>Bacteroidota</taxon>
        <taxon>Sphingobacteriia</taxon>
        <taxon>Sphingobacteriales</taxon>
        <taxon>Sphingobacteriaceae</taxon>
        <taxon>Mucilaginibacter</taxon>
    </lineage>
</organism>
<reference evidence="3 4" key="1">
    <citation type="submission" date="2022-07" db="EMBL/GenBank/DDBJ databases">
        <title>Mucilaginibacter sp. JC4.</title>
        <authorList>
            <person name="Le V."/>
            <person name="Ko S.-R."/>
            <person name="Ahn C.-Y."/>
            <person name="Oh H.-M."/>
        </authorList>
    </citation>
    <scope>NUCLEOTIDE SEQUENCE [LARGE SCALE GENOMIC DNA]</scope>
    <source>
        <strain evidence="3 4">JC4</strain>
    </source>
</reference>
<dbReference type="Pfam" id="PF02517">
    <property type="entry name" value="Rce1-like"/>
    <property type="match status" value="1"/>
</dbReference>
<dbReference type="RefSeq" id="WP_256540310.1">
    <property type="nucleotide sequence ID" value="NZ_JANHOH010000006.1"/>
</dbReference>
<feature type="transmembrane region" description="Helical" evidence="1">
    <location>
        <begin position="162"/>
        <end position="183"/>
    </location>
</feature>
<feature type="transmembrane region" description="Helical" evidence="1">
    <location>
        <begin position="258"/>
        <end position="284"/>
    </location>
</feature>
<keyword evidence="1" id="KW-1133">Transmembrane helix</keyword>
<feature type="transmembrane region" description="Helical" evidence="1">
    <location>
        <begin position="12"/>
        <end position="43"/>
    </location>
</feature>
<feature type="transmembrane region" description="Helical" evidence="1">
    <location>
        <begin position="49"/>
        <end position="69"/>
    </location>
</feature>
<accession>A0ABT1T663</accession>
<comment type="caution">
    <text evidence="3">The sequence shown here is derived from an EMBL/GenBank/DDBJ whole genome shotgun (WGS) entry which is preliminary data.</text>
</comment>
<feature type="transmembrane region" description="Helical" evidence="1">
    <location>
        <begin position="215"/>
        <end position="238"/>
    </location>
</feature>
<protein>
    <submittedName>
        <fullName evidence="3">CPBP family intramembrane metalloprotease</fullName>
    </submittedName>
</protein>
<evidence type="ECO:0000256" key="1">
    <source>
        <dbReference type="SAM" id="Phobius"/>
    </source>
</evidence>
<name>A0ABT1T663_9SPHI</name>
<keyword evidence="1" id="KW-0812">Transmembrane</keyword>
<dbReference type="Proteomes" id="UP001204376">
    <property type="component" value="Unassembled WGS sequence"/>
</dbReference>
<dbReference type="PANTHER" id="PTHR39430">
    <property type="entry name" value="MEMBRANE-ASSOCIATED PROTEASE-RELATED"/>
    <property type="match status" value="1"/>
</dbReference>
<feature type="transmembrane region" description="Helical" evidence="1">
    <location>
        <begin position="189"/>
        <end position="210"/>
    </location>
</feature>
<keyword evidence="3" id="KW-0378">Hydrolase</keyword>
<keyword evidence="3" id="KW-0645">Protease</keyword>
<evidence type="ECO:0000313" key="3">
    <source>
        <dbReference type="EMBL" id="MCQ6960123.1"/>
    </source>
</evidence>
<gene>
    <name evidence="3" type="ORF">NPE20_19245</name>
</gene>
<feature type="transmembrane region" description="Helical" evidence="1">
    <location>
        <begin position="90"/>
        <end position="111"/>
    </location>
</feature>
<keyword evidence="3" id="KW-0482">Metalloprotease</keyword>
<evidence type="ECO:0000313" key="4">
    <source>
        <dbReference type="Proteomes" id="UP001204376"/>
    </source>
</evidence>
<feature type="domain" description="CAAX prenyl protease 2/Lysostaphin resistance protein A-like" evidence="2">
    <location>
        <begin position="131"/>
        <end position="228"/>
    </location>
</feature>
<dbReference type="InterPro" id="IPR003675">
    <property type="entry name" value="Rce1/LyrA-like_dom"/>
</dbReference>
<keyword evidence="4" id="KW-1185">Reference proteome</keyword>
<keyword evidence="1" id="KW-0472">Membrane</keyword>
<dbReference type="EMBL" id="JANHOH010000006">
    <property type="protein sequence ID" value="MCQ6960123.1"/>
    <property type="molecule type" value="Genomic_DNA"/>
</dbReference>
<feature type="transmembrane region" description="Helical" evidence="1">
    <location>
        <begin position="131"/>
        <end position="150"/>
    </location>
</feature>